<dbReference type="AlphaFoldDB" id="A0A6A1TSS4"/>
<proteinExistence type="predicted"/>
<protein>
    <submittedName>
        <fullName evidence="2">DUF4440 domain-containing protein</fullName>
    </submittedName>
</protein>
<gene>
    <name evidence="2" type="ORF">F4V91_16695</name>
</gene>
<dbReference type="SUPFAM" id="SSF54427">
    <property type="entry name" value="NTF2-like"/>
    <property type="match status" value="1"/>
</dbReference>
<evidence type="ECO:0000259" key="1">
    <source>
        <dbReference type="Pfam" id="PF14534"/>
    </source>
</evidence>
<dbReference type="Gene3D" id="3.10.450.50">
    <property type="match status" value="1"/>
</dbReference>
<name>A0A6A1TSS4_NEOGA</name>
<accession>A0A6A1TSS4</accession>
<dbReference type="EMBL" id="VZUL01000002">
    <property type="protein sequence ID" value="KAB1087921.1"/>
    <property type="molecule type" value="Genomic_DNA"/>
</dbReference>
<dbReference type="InterPro" id="IPR027843">
    <property type="entry name" value="DUF4440"/>
</dbReference>
<dbReference type="InterPro" id="IPR032710">
    <property type="entry name" value="NTF2-like_dom_sf"/>
</dbReference>
<evidence type="ECO:0000313" key="3">
    <source>
        <dbReference type="Proteomes" id="UP000386575"/>
    </source>
</evidence>
<feature type="domain" description="DUF4440" evidence="1">
    <location>
        <begin position="11"/>
        <end position="115"/>
    </location>
</feature>
<dbReference type="RefSeq" id="WP_046601575.1">
    <property type="nucleotide sequence ID" value="NZ_VZUL01000002.1"/>
</dbReference>
<evidence type="ECO:0000313" key="2">
    <source>
        <dbReference type="EMBL" id="KAB1087921.1"/>
    </source>
</evidence>
<dbReference type="Pfam" id="PF14534">
    <property type="entry name" value="DUF4440"/>
    <property type="match status" value="1"/>
</dbReference>
<reference evidence="2 3" key="1">
    <citation type="submission" date="2019-09" db="EMBL/GenBank/DDBJ databases">
        <title>Genome sequencing of Ng87 strain.</title>
        <authorList>
            <person name="Karasev E.S."/>
            <person name="Andronov E."/>
        </authorList>
    </citation>
    <scope>NUCLEOTIDE SEQUENCE [LARGE SCALE GENOMIC DNA]</scope>
    <source>
        <strain evidence="2 3">Ng87</strain>
    </source>
</reference>
<sequence>MTAPSPLADHLLALETALQTREVRSSEEKLRELLAPEFREFGRSGLVYTFDDIVTHLVAETGQDNTSISDFSTTMLSDTIALATYRGTRVNDDGSQLFANRSSIWRLDPDGKWRMVFHQGTASKP</sequence>
<organism evidence="2 3">
    <name type="scientific">Neorhizobium galegae</name>
    <name type="common">Rhizobium galegae</name>
    <dbReference type="NCBI Taxonomy" id="399"/>
    <lineage>
        <taxon>Bacteria</taxon>
        <taxon>Pseudomonadati</taxon>
        <taxon>Pseudomonadota</taxon>
        <taxon>Alphaproteobacteria</taxon>
        <taxon>Hyphomicrobiales</taxon>
        <taxon>Rhizobiaceae</taxon>
        <taxon>Rhizobium/Agrobacterium group</taxon>
        <taxon>Neorhizobium</taxon>
    </lineage>
</organism>
<comment type="caution">
    <text evidence="2">The sequence shown here is derived from an EMBL/GenBank/DDBJ whole genome shotgun (WGS) entry which is preliminary data.</text>
</comment>
<dbReference type="Proteomes" id="UP000386575">
    <property type="component" value="Unassembled WGS sequence"/>
</dbReference>